<evidence type="ECO:0000313" key="1">
    <source>
        <dbReference type="EMBL" id="EFZ14732.1"/>
    </source>
</evidence>
<proteinExistence type="predicted"/>
<sequence length="77" mass="8892">MDTVIRHVLKLRAGRTGGLGLTARAARRVGRYTPGYMVREEMQREKLRERLEMRAWSYEKKLGEGRGGSWQGCVGRR</sequence>
<reference evidence="1" key="1">
    <citation type="journal article" date="2011" name="Proc. Natl. Acad. Sci. U.S.A.">
        <title>The genome of the fire ant Solenopsis invicta.</title>
        <authorList>
            <person name="Wurm Y."/>
            <person name="Wang J."/>
            <person name="Riba-Grognuz O."/>
            <person name="Corona M."/>
            <person name="Nygaard S."/>
            <person name="Hunt B.G."/>
            <person name="Ingram K.K."/>
            <person name="Falquet L."/>
            <person name="Nipitwattanaphon M."/>
            <person name="Gotzek D."/>
            <person name="Dijkstra M.B."/>
            <person name="Oettler J."/>
            <person name="Comtesse F."/>
            <person name="Shih C.J."/>
            <person name="Wu W.J."/>
            <person name="Yang C.C."/>
            <person name="Thomas J."/>
            <person name="Beaudoing E."/>
            <person name="Pradervand S."/>
            <person name="Flegel V."/>
            <person name="Cook E.D."/>
            <person name="Fabbretti R."/>
            <person name="Stockinger H."/>
            <person name="Long L."/>
            <person name="Farmerie W.G."/>
            <person name="Oakey J."/>
            <person name="Boomsma J.J."/>
            <person name="Pamilo P."/>
            <person name="Yi S.V."/>
            <person name="Heinze J."/>
            <person name="Goodisman M.A."/>
            <person name="Farinelli L."/>
            <person name="Harshman K."/>
            <person name="Hulo N."/>
            <person name="Cerutti L."/>
            <person name="Xenarios I."/>
            <person name="Shoemaker D."/>
            <person name="Keller L."/>
        </authorList>
    </citation>
    <scope>NUCLEOTIDE SEQUENCE [LARGE SCALE GENOMIC DNA]</scope>
</reference>
<accession>E9IXH2</accession>
<name>E9IXH2_SOLIN</name>
<gene>
    <name evidence="1" type="ORF">SINV_01382</name>
</gene>
<protein>
    <submittedName>
        <fullName evidence="1">Uncharacterized protein</fullName>
    </submittedName>
</protein>
<dbReference type="AlphaFoldDB" id="E9IXH2"/>
<feature type="non-terminal residue" evidence="1">
    <location>
        <position position="77"/>
    </location>
</feature>
<dbReference type="EMBL" id="GL766747">
    <property type="protein sequence ID" value="EFZ14732.1"/>
    <property type="molecule type" value="Genomic_DNA"/>
</dbReference>
<organism>
    <name type="scientific">Solenopsis invicta</name>
    <name type="common">Red imported fire ant</name>
    <name type="synonym">Solenopsis wagneri</name>
    <dbReference type="NCBI Taxonomy" id="13686"/>
    <lineage>
        <taxon>Eukaryota</taxon>
        <taxon>Metazoa</taxon>
        <taxon>Ecdysozoa</taxon>
        <taxon>Arthropoda</taxon>
        <taxon>Hexapoda</taxon>
        <taxon>Insecta</taxon>
        <taxon>Pterygota</taxon>
        <taxon>Neoptera</taxon>
        <taxon>Endopterygota</taxon>
        <taxon>Hymenoptera</taxon>
        <taxon>Apocrita</taxon>
        <taxon>Aculeata</taxon>
        <taxon>Formicoidea</taxon>
        <taxon>Formicidae</taxon>
        <taxon>Myrmicinae</taxon>
        <taxon>Solenopsis</taxon>
    </lineage>
</organism>
<dbReference type="HOGENOM" id="CLU_2641252_0_0_1"/>